<dbReference type="SUPFAM" id="SSF103039">
    <property type="entry name" value="CheC-like"/>
    <property type="match status" value="1"/>
</dbReference>
<dbReference type="Pfam" id="PF01052">
    <property type="entry name" value="FliMN_C"/>
    <property type="match status" value="1"/>
</dbReference>
<dbReference type="PRINTS" id="PR00955">
    <property type="entry name" value="FLGMOTORFLIM"/>
</dbReference>
<keyword evidence="8" id="KW-0969">Cilium</keyword>
<evidence type="ECO:0000313" key="9">
    <source>
        <dbReference type="Proteomes" id="UP000295210"/>
    </source>
</evidence>
<comment type="function">
    <text evidence="6">FliM is one of three proteins (FliG, FliN, FliM) that forms the rotor-mounted switch complex (C ring), located at the base of the basal body. This complex interacts with the CheY and CheZ chemotaxis proteins, in addition to contacting components of the motor that determine the direction of flagellar rotation.</text>
</comment>
<evidence type="ECO:0000259" key="7">
    <source>
        <dbReference type="Pfam" id="PF01052"/>
    </source>
</evidence>
<dbReference type="EMBL" id="SMGK01000001">
    <property type="protein sequence ID" value="TCK75483.1"/>
    <property type="molecule type" value="Genomic_DNA"/>
</dbReference>
<evidence type="ECO:0000256" key="4">
    <source>
        <dbReference type="ARBA" id="ARBA00022500"/>
    </source>
</evidence>
<evidence type="ECO:0000256" key="5">
    <source>
        <dbReference type="ARBA" id="ARBA00023143"/>
    </source>
</evidence>
<gene>
    <name evidence="8" type="ORF">C7378_0466</name>
</gene>
<dbReference type="InterPro" id="IPR028976">
    <property type="entry name" value="CheC-like_sf"/>
</dbReference>
<reference evidence="8 9" key="1">
    <citation type="submission" date="2019-03" db="EMBL/GenBank/DDBJ databases">
        <title>Genomic Encyclopedia of Type Strains, Phase IV (KMG-IV): sequencing the most valuable type-strain genomes for metagenomic binning, comparative biology and taxonomic classification.</title>
        <authorList>
            <person name="Goeker M."/>
        </authorList>
    </citation>
    <scope>NUCLEOTIDE SEQUENCE [LARGE SCALE GENOMIC DNA]</scope>
    <source>
        <strain evidence="8 9">DSM 103428</strain>
    </source>
</reference>
<dbReference type="PIRSF" id="PIRSF002888">
    <property type="entry name" value="FliM"/>
    <property type="match status" value="1"/>
</dbReference>
<keyword evidence="4" id="KW-0145">Chemotaxis</keyword>
<evidence type="ECO:0000313" key="8">
    <source>
        <dbReference type="EMBL" id="TCK75483.1"/>
    </source>
</evidence>
<dbReference type="OrthoDB" id="9806941at2"/>
<dbReference type="InterPro" id="IPR001689">
    <property type="entry name" value="Flag_FliM"/>
</dbReference>
<dbReference type="CDD" id="cd17908">
    <property type="entry name" value="FliM"/>
    <property type="match status" value="1"/>
</dbReference>
<keyword evidence="9" id="KW-1185">Reference proteome</keyword>
<protein>
    <recommendedName>
        <fullName evidence="3">Flagellar motor switch protein FliM</fullName>
    </recommendedName>
</protein>
<dbReference type="Gene3D" id="3.40.1550.10">
    <property type="entry name" value="CheC-like"/>
    <property type="match status" value="1"/>
</dbReference>
<dbReference type="GO" id="GO:0071978">
    <property type="term" value="P:bacterial-type flagellum-dependent swarming motility"/>
    <property type="evidence" value="ECO:0007669"/>
    <property type="project" value="TreeGrafter"/>
</dbReference>
<feature type="domain" description="Flagellar motor switch protein FliN-like C-terminal" evidence="7">
    <location>
        <begin position="256"/>
        <end position="313"/>
    </location>
</feature>
<dbReference type="PANTHER" id="PTHR30034">
    <property type="entry name" value="FLAGELLAR MOTOR SWITCH PROTEIN FLIM"/>
    <property type="match status" value="1"/>
</dbReference>
<dbReference type="RefSeq" id="WP_131991281.1">
    <property type="nucleotide sequence ID" value="NZ_SMGK01000001.1"/>
</dbReference>
<dbReference type="Pfam" id="PF02154">
    <property type="entry name" value="FliM"/>
    <property type="match status" value="1"/>
</dbReference>
<evidence type="ECO:0000256" key="6">
    <source>
        <dbReference type="ARBA" id="ARBA00025044"/>
    </source>
</evidence>
<proteinExistence type="inferred from homology"/>
<dbReference type="GO" id="GO:0009425">
    <property type="term" value="C:bacterial-type flagellum basal body"/>
    <property type="evidence" value="ECO:0007669"/>
    <property type="project" value="UniProtKB-SubCell"/>
</dbReference>
<name>A0A4R1LF51_9BACT</name>
<evidence type="ECO:0000256" key="3">
    <source>
        <dbReference type="ARBA" id="ARBA00021898"/>
    </source>
</evidence>
<dbReference type="PANTHER" id="PTHR30034:SF6">
    <property type="entry name" value="YOP PROTEINS TRANSLOCATION PROTEIN Q"/>
    <property type="match status" value="1"/>
</dbReference>
<accession>A0A4R1LF51</accession>
<sequence>MEKNLKQDEIDALFQAARARSVSAKQDPRDTRSKVQPYNFSRAGQISNEQMRAISLLNDMFARNLRHNLGVWLRSRFEVNLVSAEQMPFSEFTMRIPELAYVGSVQLEPLRAVSVLQLDLALAPPIIDLLLGGEGRPGTPRELTDIEESILASVSDVICRELSAAWQPVGLTFAFERRQLQTQVARIMPVAEKTLCLSFEIRMPEASGLLNLAFPAVVSNTILRRLTGDWTRQRRHSPETSERIRQRMGLATFGTSVQLPAVSLPASAIEEMEVGSILRLPLPATRAAKFQVAGVPVFEALPVNRDGLRSARLLRPEPDSPLAEMF</sequence>
<dbReference type="InterPro" id="IPR001543">
    <property type="entry name" value="FliN-like_C"/>
</dbReference>
<comment type="caution">
    <text evidence="8">The sequence shown here is derived from an EMBL/GenBank/DDBJ whole genome shotgun (WGS) entry which is preliminary data.</text>
</comment>
<dbReference type="GO" id="GO:0003774">
    <property type="term" value="F:cytoskeletal motor activity"/>
    <property type="evidence" value="ECO:0007669"/>
    <property type="project" value="InterPro"/>
</dbReference>
<evidence type="ECO:0000256" key="2">
    <source>
        <dbReference type="ARBA" id="ARBA00011049"/>
    </source>
</evidence>
<keyword evidence="8" id="KW-0282">Flagellum</keyword>
<keyword evidence="8" id="KW-0966">Cell projection</keyword>
<evidence type="ECO:0000256" key="1">
    <source>
        <dbReference type="ARBA" id="ARBA00004117"/>
    </source>
</evidence>
<dbReference type="GO" id="GO:0050918">
    <property type="term" value="P:positive chemotaxis"/>
    <property type="evidence" value="ECO:0007669"/>
    <property type="project" value="TreeGrafter"/>
</dbReference>
<dbReference type="AlphaFoldDB" id="A0A4R1LF51"/>
<dbReference type="Proteomes" id="UP000295210">
    <property type="component" value="Unassembled WGS sequence"/>
</dbReference>
<organism evidence="8 9">
    <name type="scientific">Acidipila rosea</name>
    <dbReference type="NCBI Taxonomy" id="768535"/>
    <lineage>
        <taxon>Bacteria</taxon>
        <taxon>Pseudomonadati</taxon>
        <taxon>Acidobacteriota</taxon>
        <taxon>Terriglobia</taxon>
        <taxon>Terriglobales</taxon>
        <taxon>Acidobacteriaceae</taxon>
        <taxon>Acidipila</taxon>
    </lineage>
</organism>
<comment type="similarity">
    <text evidence="2">Belongs to the FliM family.</text>
</comment>
<keyword evidence="5" id="KW-0975">Bacterial flagellum</keyword>
<comment type="subcellular location">
    <subcellularLocation>
        <location evidence="1">Bacterial flagellum basal body</location>
    </subcellularLocation>
</comment>